<dbReference type="AlphaFoldDB" id="A0A1X7A7Y2"/>
<accession>A0A1X7A7Y2</accession>
<evidence type="ECO:0000259" key="1">
    <source>
        <dbReference type="Pfam" id="PF12724"/>
    </source>
</evidence>
<protein>
    <submittedName>
        <fullName evidence="2">Protoporphyrinogen IX dehydrogenase [menaquinone]</fullName>
        <ecNumber evidence="2">1.3.5.3</ecNumber>
    </submittedName>
</protein>
<feature type="domain" description="Flavodoxin" evidence="1">
    <location>
        <begin position="4"/>
        <end position="151"/>
    </location>
</feature>
<dbReference type="EMBL" id="FWFK01000008">
    <property type="protein sequence ID" value="SLN72538.1"/>
    <property type="molecule type" value="Genomic_DNA"/>
</dbReference>
<dbReference type="EC" id="1.3.5.3" evidence="2"/>
<dbReference type="GO" id="GO:0006783">
    <property type="term" value="P:heme biosynthetic process"/>
    <property type="evidence" value="ECO:0007669"/>
    <property type="project" value="TreeGrafter"/>
</dbReference>
<keyword evidence="2" id="KW-0560">Oxidoreductase</keyword>
<dbReference type="InterPro" id="IPR052200">
    <property type="entry name" value="Protoporphyrinogen_IX_DH"/>
</dbReference>
<dbReference type="GO" id="GO:0070819">
    <property type="term" value="F:menaquinone-dependent protoporphyrinogen oxidase activity"/>
    <property type="evidence" value="ECO:0007669"/>
    <property type="project" value="TreeGrafter"/>
</dbReference>
<dbReference type="InterPro" id="IPR029039">
    <property type="entry name" value="Flavoprotein-like_sf"/>
</dbReference>
<dbReference type="RefSeq" id="WP_085793500.1">
    <property type="nucleotide sequence ID" value="NZ_FWFK01000008.1"/>
</dbReference>
<evidence type="ECO:0000313" key="2">
    <source>
        <dbReference type="EMBL" id="SLN72538.1"/>
    </source>
</evidence>
<dbReference type="Proteomes" id="UP000193570">
    <property type="component" value="Unassembled WGS sequence"/>
</dbReference>
<dbReference type="OrthoDB" id="9795729at2"/>
<keyword evidence="3" id="KW-1185">Reference proteome</keyword>
<name>A0A1X7A7Y2_9RHOB</name>
<reference evidence="2 3" key="1">
    <citation type="submission" date="2017-03" db="EMBL/GenBank/DDBJ databases">
        <authorList>
            <person name="Afonso C.L."/>
            <person name="Miller P.J."/>
            <person name="Scott M.A."/>
            <person name="Spackman E."/>
            <person name="Goraichik I."/>
            <person name="Dimitrov K.M."/>
            <person name="Suarez D.L."/>
            <person name="Swayne D.E."/>
        </authorList>
    </citation>
    <scope>NUCLEOTIDE SEQUENCE [LARGE SCALE GENOMIC DNA]</scope>
    <source>
        <strain evidence="2 3">CECT 8625</strain>
    </source>
</reference>
<dbReference type="Pfam" id="PF12724">
    <property type="entry name" value="Flavodoxin_5"/>
    <property type="match status" value="1"/>
</dbReference>
<evidence type="ECO:0000313" key="3">
    <source>
        <dbReference type="Proteomes" id="UP000193570"/>
    </source>
</evidence>
<dbReference type="SUPFAM" id="SSF52218">
    <property type="entry name" value="Flavoproteins"/>
    <property type="match status" value="1"/>
</dbReference>
<sequence>MKILVGYGTGEGHTRRIARHVADLTVAEGHSVELLNLADAEGLDLARFDRALLAASVHVNHYQRALGTFAAREASRLNAMPTLFLSVSLAAAGHDDEDWKGLERILADLEAATGWTPGRVSQIAGAFRPERYDVFRRFVMRRIIAVKDPKADLDAGKDYTDWPALDALVHDWLQS</sequence>
<dbReference type="InterPro" id="IPR026816">
    <property type="entry name" value="Flavodoxin_dom"/>
</dbReference>
<organism evidence="2 3">
    <name type="scientific">Roseivivax jejudonensis</name>
    <dbReference type="NCBI Taxonomy" id="1529041"/>
    <lineage>
        <taxon>Bacteria</taxon>
        <taxon>Pseudomonadati</taxon>
        <taxon>Pseudomonadota</taxon>
        <taxon>Alphaproteobacteria</taxon>
        <taxon>Rhodobacterales</taxon>
        <taxon>Roseobacteraceae</taxon>
        <taxon>Roseivivax</taxon>
    </lineage>
</organism>
<proteinExistence type="predicted"/>
<dbReference type="PANTHER" id="PTHR38030:SF2">
    <property type="entry name" value="PROTOPORPHYRINOGEN IX DEHYDROGENASE [QUINONE]"/>
    <property type="match status" value="1"/>
</dbReference>
<dbReference type="Gene3D" id="3.40.50.360">
    <property type="match status" value="1"/>
</dbReference>
<dbReference type="GO" id="GO:0010181">
    <property type="term" value="F:FMN binding"/>
    <property type="evidence" value="ECO:0007669"/>
    <property type="project" value="TreeGrafter"/>
</dbReference>
<gene>
    <name evidence="2" type="primary">hemG</name>
    <name evidence="2" type="ORF">ROJ8625_03847</name>
</gene>
<dbReference type="PANTHER" id="PTHR38030">
    <property type="entry name" value="PROTOPORPHYRINOGEN IX DEHYDROGENASE [MENAQUINONE]"/>
    <property type="match status" value="1"/>
</dbReference>